<keyword evidence="10" id="KW-1185">Reference proteome</keyword>
<dbReference type="eggNOG" id="COG0730">
    <property type="taxonomic scope" value="Bacteria"/>
</dbReference>
<evidence type="ECO:0000256" key="6">
    <source>
        <dbReference type="ARBA" id="ARBA00022989"/>
    </source>
</evidence>
<feature type="transmembrane region" description="Helical" evidence="8">
    <location>
        <begin position="171"/>
        <end position="193"/>
    </location>
</feature>
<keyword evidence="5 8" id="KW-0812">Transmembrane</keyword>
<dbReference type="OrthoDB" id="8478406at2"/>
<dbReference type="RefSeq" id="WP_013553726.1">
    <property type="nucleotide sequence ID" value="NC_014935.1"/>
</dbReference>
<dbReference type="AlphaFoldDB" id="E6X297"/>
<keyword evidence="6 8" id="KW-1133">Transmembrane helix</keyword>
<comment type="subcellular location">
    <subcellularLocation>
        <location evidence="1 8">Cell membrane</location>
        <topology evidence="1 8">Multi-pass membrane protein</topology>
    </subcellularLocation>
</comment>
<feature type="transmembrane region" description="Helical" evidence="8">
    <location>
        <begin position="199"/>
        <end position="220"/>
    </location>
</feature>
<evidence type="ECO:0000256" key="8">
    <source>
        <dbReference type="RuleBase" id="RU363041"/>
    </source>
</evidence>
<dbReference type="PANTHER" id="PTHR30269">
    <property type="entry name" value="TRANSMEMBRANE PROTEIN YFCA"/>
    <property type="match status" value="1"/>
</dbReference>
<accession>E6X297</accession>
<evidence type="ECO:0000313" key="10">
    <source>
        <dbReference type="Proteomes" id="UP000008633"/>
    </source>
</evidence>
<dbReference type="EMBL" id="CP002452">
    <property type="protein sequence ID" value="ADV46032.1"/>
    <property type="molecule type" value="Genomic_DNA"/>
</dbReference>
<evidence type="ECO:0000256" key="2">
    <source>
        <dbReference type="ARBA" id="ARBA00009142"/>
    </source>
</evidence>
<evidence type="ECO:0000256" key="7">
    <source>
        <dbReference type="ARBA" id="ARBA00023136"/>
    </source>
</evidence>
<feature type="transmembrane region" description="Helical" evidence="8">
    <location>
        <begin position="6"/>
        <end position="28"/>
    </location>
</feature>
<dbReference type="InterPro" id="IPR002781">
    <property type="entry name" value="TM_pro_TauE-like"/>
</dbReference>
<dbReference type="InterPro" id="IPR052017">
    <property type="entry name" value="TSUP"/>
</dbReference>
<feature type="transmembrane region" description="Helical" evidence="8">
    <location>
        <begin position="106"/>
        <end position="123"/>
    </location>
</feature>
<dbReference type="KEGG" id="nsa:Nitsa_0765"/>
<feature type="transmembrane region" description="Helical" evidence="8">
    <location>
        <begin position="135"/>
        <end position="159"/>
    </location>
</feature>
<evidence type="ECO:0000256" key="5">
    <source>
        <dbReference type="ARBA" id="ARBA00022692"/>
    </source>
</evidence>
<comment type="similarity">
    <text evidence="2 8">Belongs to the 4-toluene sulfonate uptake permease (TSUP) (TC 2.A.102) family.</text>
</comment>
<reference evidence="9 10" key="1">
    <citation type="journal article" date="2011" name="Stand. Genomic Sci.">
        <title>Complete genome sequence of Nitratifractor salsuginis type strain (E9I37-1).</title>
        <authorList>
            <person name="Anderson I."/>
            <person name="Sikorski J."/>
            <person name="Zeytun A."/>
            <person name="Nolan M."/>
            <person name="Lapidus A."/>
            <person name="Lucas S."/>
            <person name="Hammon N."/>
            <person name="Deshpande S."/>
            <person name="Cheng J.F."/>
            <person name="Tapia R."/>
            <person name="Han C."/>
            <person name="Goodwin L."/>
            <person name="Pitluck S."/>
            <person name="Liolios K."/>
            <person name="Pagani I."/>
            <person name="Ivanova N."/>
            <person name="Huntemann M."/>
            <person name="Mavromatis K."/>
            <person name="Ovchinikova G."/>
            <person name="Pati A."/>
            <person name="Chen A."/>
            <person name="Palaniappan K."/>
            <person name="Land M."/>
            <person name="Hauser L."/>
            <person name="Brambilla E.M."/>
            <person name="Ngatchou-Djao O.D."/>
            <person name="Rohde M."/>
            <person name="Tindall B.J."/>
            <person name="Goker M."/>
            <person name="Detter J.C."/>
            <person name="Woyke T."/>
            <person name="Bristow J."/>
            <person name="Eisen J.A."/>
            <person name="Markowitz V."/>
            <person name="Hugenholtz P."/>
            <person name="Klenk H.P."/>
            <person name="Kyrpides N.C."/>
        </authorList>
    </citation>
    <scope>NUCLEOTIDE SEQUENCE [LARGE SCALE GENOMIC DNA]</scope>
    <source>
        <strain evidence="10">DSM 16511 / JCM 12458 / E9I37-1</strain>
    </source>
</reference>
<organism evidence="9 10">
    <name type="scientific">Nitratifractor salsuginis (strain DSM 16511 / JCM 12458 / E9I37-1)</name>
    <dbReference type="NCBI Taxonomy" id="749222"/>
    <lineage>
        <taxon>Bacteria</taxon>
        <taxon>Pseudomonadati</taxon>
        <taxon>Campylobacterota</taxon>
        <taxon>Epsilonproteobacteria</taxon>
        <taxon>Campylobacterales</taxon>
        <taxon>Sulfurovaceae</taxon>
        <taxon>Nitratifractor</taxon>
    </lineage>
</organism>
<dbReference type="Proteomes" id="UP000008633">
    <property type="component" value="Chromosome"/>
</dbReference>
<feature type="transmembrane region" description="Helical" evidence="8">
    <location>
        <begin position="35"/>
        <end position="55"/>
    </location>
</feature>
<dbReference type="Pfam" id="PF01925">
    <property type="entry name" value="TauE"/>
    <property type="match status" value="1"/>
</dbReference>
<evidence type="ECO:0000313" key="9">
    <source>
        <dbReference type="EMBL" id="ADV46032.1"/>
    </source>
</evidence>
<gene>
    <name evidence="9" type="ordered locus">Nitsa_0765</name>
</gene>
<reference evidence="10" key="2">
    <citation type="submission" date="2011-01" db="EMBL/GenBank/DDBJ databases">
        <title>The complete genome of Nitratifractor salsuginis DSM 16511.</title>
        <authorList>
            <consortium name="US DOE Joint Genome Institute (JGI-PGF)"/>
            <person name="Lucas S."/>
            <person name="Copeland A."/>
            <person name="Lapidus A."/>
            <person name="Bruce D."/>
            <person name="Goodwin L."/>
            <person name="Pitluck S."/>
            <person name="Kyrpides N."/>
            <person name="Mavromatis K."/>
            <person name="Ivanova N."/>
            <person name="Mikhailova N."/>
            <person name="Zeytun A."/>
            <person name="Detter J.C."/>
            <person name="Tapia R."/>
            <person name="Han C."/>
            <person name="Land M."/>
            <person name="Hauser L."/>
            <person name="Markowitz V."/>
            <person name="Cheng J.-F."/>
            <person name="Hugenholtz P."/>
            <person name="Woyke T."/>
            <person name="Wu D."/>
            <person name="Tindall B."/>
            <person name="Schuetze A."/>
            <person name="Brambilla E."/>
            <person name="Klenk H.-P."/>
            <person name="Eisen J.A."/>
        </authorList>
    </citation>
    <scope>NUCLEOTIDE SEQUENCE [LARGE SCALE GENOMIC DNA]</scope>
    <source>
        <strain evidence="10">DSM 16511 / JCM 12458 / E9I37-1</strain>
    </source>
</reference>
<feature type="transmembrane region" description="Helical" evidence="8">
    <location>
        <begin position="75"/>
        <end position="94"/>
    </location>
</feature>
<evidence type="ECO:0000256" key="4">
    <source>
        <dbReference type="ARBA" id="ARBA00022475"/>
    </source>
</evidence>
<evidence type="ECO:0000256" key="3">
    <source>
        <dbReference type="ARBA" id="ARBA00022448"/>
    </source>
</evidence>
<feature type="transmembrane region" description="Helical" evidence="8">
    <location>
        <begin position="232"/>
        <end position="250"/>
    </location>
</feature>
<sequence>MPPIETLLLAASILLLSSAVQSVIGFAFNLLAVPLLIWSGLSLAQAVALTSVPILVQVSIATWKLRADVPWREVLPASLIRFVTLPVGISLLYLINSYDPGTVKQFVGAILLLILAAQHWIHITPRPRLHPAWDLLAFGLSGIMLGMIAMGSPPVVLWLMARDLSVLNTRAFMAALFLMAAPVQLGLLYWKLGDEVADFFLYGLLMTPLVIAGSLAGIRLGNRLDRERLRRLILFFLFLTGLASLLGPWLR</sequence>
<proteinExistence type="inferred from homology"/>
<protein>
    <recommendedName>
        <fullName evidence="8">Probable membrane transporter protein</fullName>
    </recommendedName>
</protein>
<dbReference type="PANTHER" id="PTHR30269:SF37">
    <property type="entry name" value="MEMBRANE TRANSPORTER PROTEIN"/>
    <property type="match status" value="1"/>
</dbReference>
<dbReference type="STRING" id="749222.Nitsa_0765"/>
<dbReference type="GO" id="GO:0005886">
    <property type="term" value="C:plasma membrane"/>
    <property type="evidence" value="ECO:0007669"/>
    <property type="project" value="UniProtKB-SubCell"/>
</dbReference>
<keyword evidence="4 8" id="KW-1003">Cell membrane</keyword>
<name>E6X297_NITSE</name>
<keyword evidence="3" id="KW-0813">Transport</keyword>
<dbReference type="HOGENOM" id="CLU_054750_5_2_7"/>
<evidence type="ECO:0000256" key="1">
    <source>
        <dbReference type="ARBA" id="ARBA00004651"/>
    </source>
</evidence>
<keyword evidence="7 8" id="KW-0472">Membrane</keyword>